<evidence type="ECO:0000256" key="1">
    <source>
        <dbReference type="ARBA" id="ARBA00009437"/>
    </source>
</evidence>
<dbReference type="InterPro" id="IPR000847">
    <property type="entry name" value="LysR_HTH_N"/>
</dbReference>
<comment type="similarity">
    <text evidence="1">Belongs to the LysR transcriptional regulatory family.</text>
</comment>
<evidence type="ECO:0000313" key="6">
    <source>
        <dbReference type="EMBL" id="CAH0529797.1"/>
    </source>
</evidence>
<comment type="caution">
    <text evidence="6">The sequence shown here is derived from an EMBL/GenBank/DDBJ whole genome shotgun (WGS) entry which is preliminary data.</text>
</comment>
<name>A0ABM8ZMY5_9VIBR</name>
<keyword evidence="4" id="KW-0804">Transcription</keyword>
<dbReference type="InterPro" id="IPR005119">
    <property type="entry name" value="LysR_subst-bd"/>
</dbReference>
<feature type="domain" description="HTH lysR-type" evidence="5">
    <location>
        <begin position="11"/>
        <end position="60"/>
    </location>
</feature>
<dbReference type="PROSITE" id="PS50931">
    <property type="entry name" value="HTH_LYSR"/>
    <property type="match status" value="1"/>
</dbReference>
<dbReference type="Gene3D" id="3.40.190.290">
    <property type="match status" value="1"/>
</dbReference>
<accession>A0ABM8ZMY5</accession>
<dbReference type="InterPro" id="IPR036388">
    <property type="entry name" value="WH-like_DNA-bd_sf"/>
</dbReference>
<dbReference type="InterPro" id="IPR058163">
    <property type="entry name" value="LysR-type_TF_proteobact-type"/>
</dbReference>
<sequence>MQIQSKEVLFFVEVTNFSSFSDAAEAMNIPQPTVSRRILELEGKIRSQLFLRSKAGVVLTEFGEQFLSGAIEVKQSLNALKKLATQESENPCHVVVEALQPIATLLVNDFLPYFRTLHPDVVLEVRSLTNREQHRKVGEVLRLQSHKMETRNNCVIHFLQAERNFYAPPQLLTRYPEIQHPEDILHTGIPCIAIQQPSKEIGRWHYKMGNKFHELKVNPTLIVDDAIKARDALLNDIGVSWNFDIVMNDSVKNGAAVTLFEQSFSSQENAYITYKATKQLTEPEHCFVEALLSYYVV</sequence>
<dbReference type="SUPFAM" id="SSF46785">
    <property type="entry name" value="Winged helix' DNA-binding domain"/>
    <property type="match status" value="1"/>
</dbReference>
<evidence type="ECO:0000256" key="3">
    <source>
        <dbReference type="ARBA" id="ARBA00023125"/>
    </source>
</evidence>
<dbReference type="SUPFAM" id="SSF53850">
    <property type="entry name" value="Periplasmic binding protein-like II"/>
    <property type="match status" value="1"/>
</dbReference>
<keyword evidence="7" id="KW-1185">Reference proteome</keyword>
<evidence type="ECO:0000259" key="5">
    <source>
        <dbReference type="PROSITE" id="PS50931"/>
    </source>
</evidence>
<dbReference type="PANTHER" id="PTHR30537">
    <property type="entry name" value="HTH-TYPE TRANSCRIPTIONAL REGULATOR"/>
    <property type="match status" value="1"/>
</dbReference>
<dbReference type="Pfam" id="PF00126">
    <property type="entry name" value="HTH_1"/>
    <property type="match status" value="1"/>
</dbReference>
<gene>
    <name evidence="6" type="primary">hdfR_3</name>
    <name evidence="6" type="ORF">VHP8226_03553</name>
</gene>
<dbReference type="EMBL" id="CAKLCM010000003">
    <property type="protein sequence ID" value="CAH0529797.1"/>
    <property type="molecule type" value="Genomic_DNA"/>
</dbReference>
<protein>
    <submittedName>
        <fullName evidence="6">HTH-type transcriptional regulator HdfR</fullName>
    </submittedName>
</protein>
<dbReference type="PRINTS" id="PR00039">
    <property type="entry name" value="HTHLYSR"/>
</dbReference>
<evidence type="ECO:0000256" key="4">
    <source>
        <dbReference type="ARBA" id="ARBA00023163"/>
    </source>
</evidence>
<reference evidence="6" key="1">
    <citation type="submission" date="2021-12" db="EMBL/GenBank/DDBJ databases">
        <authorList>
            <person name="Rodrigo-Torres L."/>
            <person name="Arahal R. D."/>
            <person name="Lucena T."/>
        </authorList>
    </citation>
    <scope>NUCLEOTIDE SEQUENCE</scope>
    <source>
        <strain evidence="6">CECT 8226</strain>
    </source>
</reference>
<evidence type="ECO:0000313" key="7">
    <source>
        <dbReference type="Proteomes" id="UP000838160"/>
    </source>
</evidence>
<keyword evidence="2" id="KW-0805">Transcription regulation</keyword>
<keyword evidence="3" id="KW-0238">DNA-binding</keyword>
<organism evidence="6 7">
    <name type="scientific">Vibrio hippocampi</name>
    <dbReference type="NCBI Taxonomy" id="654686"/>
    <lineage>
        <taxon>Bacteria</taxon>
        <taxon>Pseudomonadati</taxon>
        <taxon>Pseudomonadota</taxon>
        <taxon>Gammaproteobacteria</taxon>
        <taxon>Vibrionales</taxon>
        <taxon>Vibrionaceae</taxon>
        <taxon>Vibrio</taxon>
    </lineage>
</organism>
<proteinExistence type="inferred from homology"/>
<dbReference type="Pfam" id="PF03466">
    <property type="entry name" value="LysR_substrate"/>
    <property type="match status" value="1"/>
</dbReference>
<dbReference type="RefSeq" id="WP_237486359.1">
    <property type="nucleotide sequence ID" value="NZ_CAKLCM010000003.1"/>
</dbReference>
<dbReference type="Proteomes" id="UP000838160">
    <property type="component" value="Unassembled WGS sequence"/>
</dbReference>
<dbReference type="PANTHER" id="PTHR30537:SF5">
    <property type="entry name" value="HTH-TYPE TRANSCRIPTIONAL ACTIVATOR TTDR-RELATED"/>
    <property type="match status" value="1"/>
</dbReference>
<dbReference type="Gene3D" id="1.10.10.10">
    <property type="entry name" value="Winged helix-like DNA-binding domain superfamily/Winged helix DNA-binding domain"/>
    <property type="match status" value="1"/>
</dbReference>
<dbReference type="InterPro" id="IPR036390">
    <property type="entry name" value="WH_DNA-bd_sf"/>
</dbReference>
<evidence type="ECO:0000256" key="2">
    <source>
        <dbReference type="ARBA" id="ARBA00023015"/>
    </source>
</evidence>